<feature type="domain" description="Wadjet protein JetD C-terminal" evidence="1">
    <location>
        <begin position="217"/>
        <end position="390"/>
    </location>
</feature>
<proteinExistence type="predicted"/>
<dbReference type="InterPro" id="IPR024534">
    <property type="entry name" value="JetD_C"/>
</dbReference>
<name>A0A6J7QZQ3_9ZZZZ</name>
<dbReference type="EMBL" id="CAFBPD010000275">
    <property type="protein sequence ID" value="CAB5022029.1"/>
    <property type="molecule type" value="Genomic_DNA"/>
</dbReference>
<gene>
    <name evidence="3" type="ORF">UFOPK4061_01455</name>
</gene>
<dbReference type="InterPro" id="IPR024537">
    <property type="entry name" value="DUF3322"/>
</dbReference>
<feature type="domain" description="DUF3322" evidence="2">
    <location>
        <begin position="13"/>
        <end position="194"/>
    </location>
</feature>
<accession>A0A6J7QZQ3</accession>
<evidence type="ECO:0000313" key="3">
    <source>
        <dbReference type="EMBL" id="CAB5022029.1"/>
    </source>
</evidence>
<dbReference type="InterPro" id="IPR014544">
    <property type="entry name" value="UCP028408"/>
</dbReference>
<organism evidence="3">
    <name type="scientific">freshwater metagenome</name>
    <dbReference type="NCBI Taxonomy" id="449393"/>
    <lineage>
        <taxon>unclassified sequences</taxon>
        <taxon>metagenomes</taxon>
        <taxon>ecological metagenomes</taxon>
    </lineage>
</organism>
<sequence>MSARSASRSWSTPADVVASLRRRWDSGSLLARYASGDGWEPIGMPLRAPTATEVASDFGAVQDWVRSWIASGRPGFRVETAAVGGRVVGLNELPRRAWVDSYADAWRILRTTDLVRAFESALSLAEERAPRIAEWARAHPMAVLQAGETWDELLRTVRWIDVNAASRHYLREIDVPGVDTKFIEQHRAILTTLLEVQLDAERVDGSRPRREFAGRFGFLTKPEYVRMRALSGDLIPGFSEMTLRLDELAGRPPGFGTFVIVENEVTYLALPEVADAVAILSGGYAVSRLARLPWLAERRVLYWGDLDTHGFAMLSQLRASFSHATSLLMDRATLLAHEGQWVREPKPTNARLPGLNEAEHALYVDLIEDRYGIAVRLEQERIAFSAVRAALSRS</sequence>
<reference evidence="3" key="1">
    <citation type="submission" date="2020-05" db="EMBL/GenBank/DDBJ databases">
        <authorList>
            <person name="Chiriac C."/>
            <person name="Salcher M."/>
            <person name="Ghai R."/>
            <person name="Kavagutti S V."/>
        </authorList>
    </citation>
    <scope>NUCLEOTIDE SEQUENCE</scope>
</reference>
<dbReference type="PIRSF" id="PIRSF028408">
    <property type="entry name" value="UCP028408"/>
    <property type="match status" value="1"/>
</dbReference>
<evidence type="ECO:0000259" key="1">
    <source>
        <dbReference type="Pfam" id="PF09983"/>
    </source>
</evidence>
<dbReference type="AlphaFoldDB" id="A0A6J7QZQ3"/>
<protein>
    <submittedName>
        <fullName evidence="3">Unannotated protein</fullName>
    </submittedName>
</protein>
<dbReference type="Pfam" id="PF09983">
    <property type="entry name" value="JetD_C"/>
    <property type="match status" value="1"/>
</dbReference>
<evidence type="ECO:0000259" key="2">
    <source>
        <dbReference type="Pfam" id="PF11795"/>
    </source>
</evidence>
<dbReference type="Pfam" id="PF11795">
    <property type="entry name" value="DUF3322"/>
    <property type="match status" value="1"/>
</dbReference>